<dbReference type="SUPFAM" id="SSF102114">
    <property type="entry name" value="Radical SAM enzymes"/>
    <property type="match status" value="1"/>
</dbReference>
<dbReference type="CDD" id="cd21109">
    <property type="entry name" value="SPASM"/>
    <property type="match status" value="1"/>
</dbReference>
<evidence type="ECO:0000256" key="3">
    <source>
        <dbReference type="ARBA" id="ARBA00023004"/>
    </source>
</evidence>
<proteinExistence type="predicted"/>
<dbReference type="Pfam" id="PF04055">
    <property type="entry name" value="Radical_SAM"/>
    <property type="match status" value="1"/>
</dbReference>
<dbReference type="InterPro" id="IPR050377">
    <property type="entry name" value="Radical_SAM_PqqE_MftC-like"/>
</dbReference>
<dbReference type="AlphaFoldDB" id="X1HWM7"/>
<evidence type="ECO:0000256" key="1">
    <source>
        <dbReference type="ARBA" id="ARBA00022691"/>
    </source>
</evidence>
<accession>X1HWM7</accession>
<sequence length="240" mass="27221">MSGGEPFLRKDIVEICESACKNCKPGIINIPTNGLLCNLIPEKTAQIAKSCPKAQIIINLSLDEIGERHDEIRGAKNGFKKALKTYEELKKLDSPNLTLGIHTVISKFNVKRIPQIYEELIKLKPDSYITEIAEERIELDTVGSAITPSLEDYSRAVDFLSERMKEQNFSGISKVTQLFRLQYYSMVKKVLKKKRQIVPCYAGFASAHIAPDGEVWFCCIKADPIGNLKEVDYDFRKIWF</sequence>
<name>X1HWM7_9ZZZZ</name>
<keyword evidence="2" id="KW-0479">Metal-binding</keyword>
<dbReference type="InterPro" id="IPR058240">
    <property type="entry name" value="rSAM_sf"/>
</dbReference>
<feature type="domain" description="4Fe4S-binding SPASM" evidence="6">
    <location>
        <begin position="200"/>
        <end position="239"/>
    </location>
</feature>
<dbReference type="InterPro" id="IPR013785">
    <property type="entry name" value="Aldolase_TIM"/>
</dbReference>
<dbReference type="GO" id="GO:0003824">
    <property type="term" value="F:catalytic activity"/>
    <property type="evidence" value="ECO:0007669"/>
    <property type="project" value="InterPro"/>
</dbReference>
<evidence type="ECO:0000256" key="4">
    <source>
        <dbReference type="ARBA" id="ARBA00023014"/>
    </source>
</evidence>
<dbReference type="EMBL" id="BARU01021821">
    <property type="protein sequence ID" value="GAH49713.1"/>
    <property type="molecule type" value="Genomic_DNA"/>
</dbReference>
<comment type="caution">
    <text evidence="7">The sequence shown here is derived from an EMBL/GenBank/DDBJ whole genome shotgun (WGS) entry which is preliminary data.</text>
</comment>
<evidence type="ECO:0000313" key="7">
    <source>
        <dbReference type="EMBL" id="GAH49713.1"/>
    </source>
</evidence>
<feature type="domain" description="Radical SAM core" evidence="5">
    <location>
        <begin position="1"/>
        <end position="119"/>
    </location>
</feature>
<dbReference type="GO" id="GO:0051536">
    <property type="term" value="F:iron-sulfur cluster binding"/>
    <property type="evidence" value="ECO:0007669"/>
    <property type="project" value="UniProtKB-KW"/>
</dbReference>
<dbReference type="InterPro" id="IPR007197">
    <property type="entry name" value="rSAM"/>
</dbReference>
<evidence type="ECO:0000259" key="6">
    <source>
        <dbReference type="Pfam" id="PF13186"/>
    </source>
</evidence>
<dbReference type="Pfam" id="PF13186">
    <property type="entry name" value="SPASM"/>
    <property type="match status" value="1"/>
</dbReference>
<dbReference type="InterPro" id="IPR023885">
    <property type="entry name" value="4Fe4S-binding_SPASM_dom"/>
</dbReference>
<gene>
    <name evidence="7" type="ORF">S03H2_35643</name>
</gene>
<organism evidence="7">
    <name type="scientific">marine sediment metagenome</name>
    <dbReference type="NCBI Taxonomy" id="412755"/>
    <lineage>
        <taxon>unclassified sequences</taxon>
        <taxon>metagenomes</taxon>
        <taxon>ecological metagenomes</taxon>
    </lineage>
</organism>
<feature type="non-terminal residue" evidence="7">
    <location>
        <position position="240"/>
    </location>
</feature>
<keyword evidence="1" id="KW-0949">S-adenosyl-L-methionine</keyword>
<dbReference type="GO" id="GO:0046872">
    <property type="term" value="F:metal ion binding"/>
    <property type="evidence" value="ECO:0007669"/>
    <property type="project" value="UniProtKB-KW"/>
</dbReference>
<keyword evidence="3" id="KW-0408">Iron</keyword>
<dbReference type="PANTHER" id="PTHR11228:SF7">
    <property type="entry name" value="PQQA PEPTIDE CYCLASE"/>
    <property type="match status" value="1"/>
</dbReference>
<keyword evidence="4" id="KW-0411">Iron-sulfur</keyword>
<evidence type="ECO:0000259" key="5">
    <source>
        <dbReference type="Pfam" id="PF04055"/>
    </source>
</evidence>
<evidence type="ECO:0000256" key="2">
    <source>
        <dbReference type="ARBA" id="ARBA00022723"/>
    </source>
</evidence>
<protein>
    <submittedName>
        <fullName evidence="7">Uncharacterized protein</fullName>
    </submittedName>
</protein>
<dbReference type="Gene3D" id="3.20.20.70">
    <property type="entry name" value="Aldolase class I"/>
    <property type="match status" value="1"/>
</dbReference>
<reference evidence="7" key="1">
    <citation type="journal article" date="2014" name="Front. Microbiol.">
        <title>High frequency of phylogenetically diverse reductive dehalogenase-homologous genes in deep subseafloor sedimentary metagenomes.</title>
        <authorList>
            <person name="Kawai M."/>
            <person name="Futagami T."/>
            <person name="Toyoda A."/>
            <person name="Takaki Y."/>
            <person name="Nishi S."/>
            <person name="Hori S."/>
            <person name="Arai W."/>
            <person name="Tsubouchi T."/>
            <person name="Morono Y."/>
            <person name="Uchiyama I."/>
            <person name="Ito T."/>
            <person name="Fujiyama A."/>
            <person name="Inagaki F."/>
            <person name="Takami H."/>
        </authorList>
    </citation>
    <scope>NUCLEOTIDE SEQUENCE</scope>
    <source>
        <strain evidence="7">Expedition CK06-06</strain>
    </source>
</reference>
<dbReference type="PANTHER" id="PTHR11228">
    <property type="entry name" value="RADICAL SAM DOMAIN PROTEIN"/>
    <property type="match status" value="1"/>
</dbReference>
<dbReference type="CDD" id="cd01335">
    <property type="entry name" value="Radical_SAM"/>
    <property type="match status" value="1"/>
</dbReference>